<dbReference type="EMBL" id="CP014168">
    <property type="protein sequence ID" value="AOH84773.1"/>
    <property type="molecule type" value="Genomic_DNA"/>
</dbReference>
<name>A0A1B3ZBG7_9SPHN</name>
<dbReference type="STRING" id="1560345.AWL63_13160"/>
<proteinExistence type="predicted"/>
<dbReference type="GO" id="GO:0005524">
    <property type="term" value="F:ATP binding"/>
    <property type="evidence" value="ECO:0007669"/>
    <property type="project" value="UniProtKB-UniRule"/>
</dbReference>
<dbReference type="SUPFAM" id="SSF56059">
    <property type="entry name" value="Glutathione synthetase ATP-binding domain-like"/>
    <property type="match status" value="1"/>
</dbReference>
<keyword evidence="4" id="KW-1185">Reference proteome</keyword>
<reference evidence="3 4" key="1">
    <citation type="submission" date="2016-01" db="EMBL/GenBank/DDBJ databases">
        <title>Complete genome and mega plasmid sequence of Sphingomonas panacis DCY99 elicits systemic resistance in rice to Xanthomonas oryzae.</title>
        <authorList>
            <person name="Kim Y.J."/>
            <person name="Yang D.C."/>
            <person name="Sing P."/>
        </authorList>
    </citation>
    <scope>NUCLEOTIDE SEQUENCE [LARGE SCALE GENOMIC DNA]</scope>
    <source>
        <strain evidence="3 4">DCY99</strain>
    </source>
</reference>
<dbReference type="GO" id="GO:0046872">
    <property type="term" value="F:metal ion binding"/>
    <property type="evidence" value="ECO:0007669"/>
    <property type="project" value="InterPro"/>
</dbReference>
<dbReference type="KEGG" id="span:AWL63_13160"/>
<sequence>MNRPHPLPSAIVLGVDTAIGLTVVRELGRFGVPVIGIGRSAYSVGGASRYCTRFVLRPKHHALAEWLPDLIAETAAAALISISEGDLLDLAALPDTIGACRVLTPRRAKLDIVLDKLKTLEAARSVGIRTPESWQPRIGEPLAERATTLAYPVVLKWSDPPAMFARLDAAGLAFEKAEYAGTPDDLLRRLSRYEALGAYPLVQSWVGGYGFGQMLMMADGAARLRFQHRRVREYPASGGVSTLCATVSADLHREQMAKSEALLAAIGWEGPAMVEYRHEAATGRYWLMEINGRFWGSLPLASQAGACFAWEQYRHAVLGEPADATIAYRPRRARYAIPDTKRLVQILRDPDIAGAGRPPFSRWREAAAYLAEFLNPRTGYYIWSWADPKPLLRDVTGILAKLKR</sequence>
<evidence type="ECO:0000256" key="1">
    <source>
        <dbReference type="PROSITE-ProRule" id="PRU00409"/>
    </source>
</evidence>
<organism evidence="3 4">
    <name type="scientific">Sphingomonas panacis</name>
    <dbReference type="NCBI Taxonomy" id="1560345"/>
    <lineage>
        <taxon>Bacteria</taxon>
        <taxon>Pseudomonadati</taxon>
        <taxon>Pseudomonadota</taxon>
        <taxon>Alphaproteobacteria</taxon>
        <taxon>Sphingomonadales</taxon>
        <taxon>Sphingomonadaceae</taxon>
        <taxon>Sphingomonas</taxon>
    </lineage>
</organism>
<dbReference type="OrthoDB" id="9765608at2"/>
<feature type="domain" description="ATP-grasp" evidence="2">
    <location>
        <begin position="120"/>
        <end position="317"/>
    </location>
</feature>
<dbReference type="Gene3D" id="3.30.470.20">
    <property type="entry name" value="ATP-grasp fold, B domain"/>
    <property type="match status" value="1"/>
</dbReference>
<gene>
    <name evidence="3" type="ORF">AWL63_13160</name>
</gene>
<accession>A0A1B3ZBG7</accession>
<evidence type="ECO:0000313" key="3">
    <source>
        <dbReference type="EMBL" id="AOH84773.1"/>
    </source>
</evidence>
<dbReference type="PROSITE" id="PS50975">
    <property type="entry name" value="ATP_GRASP"/>
    <property type="match status" value="1"/>
</dbReference>
<dbReference type="RefSeq" id="WP_069205324.1">
    <property type="nucleotide sequence ID" value="NZ_CP014168.1"/>
</dbReference>
<keyword evidence="1" id="KW-0067">ATP-binding</keyword>
<dbReference type="InterPro" id="IPR011761">
    <property type="entry name" value="ATP-grasp"/>
</dbReference>
<evidence type="ECO:0000259" key="2">
    <source>
        <dbReference type="PROSITE" id="PS50975"/>
    </source>
</evidence>
<keyword evidence="1" id="KW-0547">Nucleotide-binding</keyword>
<evidence type="ECO:0000313" key="4">
    <source>
        <dbReference type="Proteomes" id="UP000094256"/>
    </source>
</evidence>
<protein>
    <recommendedName>
        <fullName evidence="2">ATP-grasp domain-containing protein</fullName>
    </recommendedName>
</protein>
<dbReference type="AlphaFoldDB" id="A0A1B3ZBG7"/>
<dbReference type="Proteomes" id="UP000094256">
    <property type="component" value="Chromosome"/>
</dbReference>